<comment type="caution">
    <text evidence="3">The sequence shown here is derived from an EMBL/GenBank/DDBJ whole genome shotgun (WGS) entry which is preliminary data.</text>
</comment>
<feature type="compositionally biased region" description="Basic and acidic residues" evidence="1">
    <location>
        <begin position="92"/>
        <end position="107"/>
    </location>
</feature>
<dbReference type="EMBL" id="LGRX02001363">
    <property type="protein sequence ID" value="KAK3286271.1"/>
    <property type="molecule type" value="Genomic_DNA"/>
</dbReference>
<reference evidence="3 4" key="1">
    <citation type="journal article" date="2015" name="Genome Biol. Evol.">
        <title>Comparative Genomics of a Bacterivorous Green Alga Reveals Evolutionary Causalities and Consequences of Phago-Mixotrophic Mode of Nutrition.</title>
        <authorList>
            <person name="Burns J.A."/>
            <person name="Paasch A."/>
            <person name="Narechania A."/>
            <person name="Kim E."/>
        </authorList>
    </citation>
    <scope>NUCLEOTIDE SEQUENCE [LARGE SCALE GENOMIC DNA]</scope>
    <source>
        <strain evidence="3 4">PLY_AMNH</strain>
    </source>
</reference>
<proteinExistence type="predicted"/>
<keyword evidence="2" id="KW-0472">Membrane</keyword>
<organism evidence="3 4">
    <name type="scientific">Cymbomonas tetramitiformis</name>
    <dbReference type="NCBI Taxonomy" id="36881"/>
    <lineage>
        <taxon>Eukaryota</taxon>
        <taxon>Viridiplantae</taxon>
        <taxon>Chlorophyta</taxon>
        <taxon>Pyramimonadophyceae</taxon>
        <taxon>Pyramimonadales</taxon>
        <taxon>Pyramimonadaceae</taxon>
        <taxon>Cymbomonas</taxon>
    </lineage>
</organism>
<name>A0AAE0GY76_9CHLO</name>
<dbReference type="AlphaFoldDB" id="A0AAE0GY76"/>
<evidence type="ECO:0000313" key="4">
    <source>
        <dbReference type="Proteomes" id="UP001190700"/>
    </source>
</evidence>
<keyword evidence="4" id="KW-1185">Reference proteome</keyword>
<accession>A0AAE0GY76</accession>
<protein>
    <submittedName>
        <fullName evidence="3">Uncharacterized protein</fullName>
    </submittedName>
</protein>
<evidence type="ECO:0000256" key="1">
    <source>
        <dbReference type="SAM" id="MobiDB-lite"/>
    </source>
</evidence>
<dbReference type="Proteomes" id="UP001190700">
    <property type="component" value="Unassembled WGS sequence"/>
</dbReference>
<evidence type="ECO:0000256" key="2">
    <source>
        <dbReference type="SAM" id="Phobius"/>
    </source>
</evidence>
<feature type="region of interest" description="Disordered" evidence="1">
    <location>
        <begin position="17"/>
        <end position="80"/>
    </location>
</feature>
<feature type="compositionally biased region" description="Polar residues" evidence="1">
    <location>
        <begin position="126"/>
        <end position="151"/>
    </location>
</feature>
<feature type="transmembrane region" description="Helical" evidence="2">
    <location>
        <begin position="185"/>
        <end position="205"/>
    </location>
</feature>
<keyword evidence="2" id="KW-0812">Transmembrane</keyword>
<feature type="transmembrane region" description="Helical" evidence="2">
    <location>
        <begin position="241"/>
        <end position="263"/>
    </location>
</feature>
<feature type="compositionally biased region" description="Basic and acidic residues" evidence="1">
    <location>
        <begin position="50"/>
        <end position="65"/>
    </location>
</feature>
<sequence>MKTLNKSCRIQNSRWPNLAGGRQVHKDSYCPGRSLHTRASGRPEPQRFPFDPERKSSKKTSDSPKKNSCVPKSFPRPDSALDWARSQNIEHTETTQDVQHHTPEERNVPQTSCPRKNDFLSRGRTPPSNVTSPGGVANSAQGTLSTAQPIINNAPGGGRTAEQDDGAYPSTRRASVQALRSQRKWVLFNILLPLQAAWQCLKVWYLQAPWSGTAEKAVNGAFPMRQMQLASTAAWLGRAPLLARIAIFVASVVAAWAPIALVAKAVLSDSTVRTNAPTPAFLQFMQQGQRTSHAMSREVHFLPSIDPGVHICCSWNAYYGGLALTASQSDQQARDRPTSDPQ</sequence>
<gene>
    <name evidence="3" type="ORF">CYMTET_6165</name>
</gene>
<feature type="region of interest" description="Disordered" evidence="1">
    <location>
        <begin position="92"/>
        <end position="167"/>
    </location>
</feature>
<evidence type="ECO:0000313" key="3">
    <source>
        <dbReference type="EMBL" id="KAK3286271.1"/>
    </source>
</evidence>
<keyword evidence="2" id="KW-1133">Transmembrane helix</keyword>